<reference evidence="2" key="1">
    <citation type="submission" date="2017-06" db="EMBL/GenBank/DDBJ databases">
        <title>Novel phages from South African skin metaviromes.</title>
        <authorList>
            <person name="van Zyl L.J."/>
            <person name="Abrahams Y."/>
            <person name="Stander E.A."/>
            <person name="Kirby B.M."/>
            <person name="Clavaud C."/>
            <person name="Farcet C."/>
            <person name="Breton L."/>
            <person name="Trindade M.I."/>
        </authorList>
    </citation>
    <scope>NUCLEOTIDE SEQUENCE</scope>
</reference>
<keyword evidence="1" id="KW-0175">Coiled coil</keyword>
<evidence type="ECO:0000313" key="2">
    <source>
        <dbReference type="EMBL" id="ASN72570.1"/>
    </source>
</evidence>
<name>A0A2H4JBG0_9CAUD</name>
<feature type="coiled-coil region" evidence="1">
    <location>
        <begin position="14"/>
        <end position="88"/>
    </location>
</feature>
<gene>
    <name evidence="2" type="ORF">2F5_22</name>
</gene>
<protein>
    <recommendedName>
        <fullName evidence="3">Pathogenicity island protein</fullName>
    </recommendedName>
</protein>
<proteinExistence type="predicted"/>
<dbReference type="EMBL" id="MF417959">
    <property type="protein sequence ID" value="ASN72570.1"/>
    <property type="molecule type" value="Genomic_DNA"/>
</dbReference>
<evidence type="ECO:0008006" key="3">
    <source>
        <dbReference type="Google" id="ProtNLM"/>
    </source>
</evidence>
<sequence length="196" mass="23771">MKTAKYFDEYNEYVTGQRENINKIENERQELSQRIKEDKAKYKELIANSQDDEADALYTTFDSNEKKLKALEKRLSTKKEVFDEARRKKAIELIKHQADLPHLYKKDKERILAKFKPIIEEFNTVLTEINDLNAKYEEEYNRYTIPYHRENFDEDDEVKRELRNHFRDILYSPYITGIELPFTDQYNHKLKFRGDK</sequence>
<organism evidence="2">
    <name type="scientific">uncultured Caudovirales phage</name>
    <dbReference type="NCBI Taxonomy" id="2100421"/>
    <lineage>
        <taxon>Viruses</taxon>
        <taxon>Duplodnaviria</taxon>
        <taxon>Heunggongvirae</taxon>
        <taxon>Uroviricota</taxon>
        <taxon>Caudoviricetes</taxon>
        <taxon>Peduoviridae</taxon>
        <taxon>Maltschvirus</taxon>
        <taxon>Maltschvirus maltsch</taxon>
    </lineage>
</organism>
<evidence type="ECO:0000256" key="1">
    <source>
        <dbReference type="SAM" id="Coils"/>
    </source>
</evidence>
<accession>A0A2H4JBG0</accession>